<protein>
    <submittedName>
        <fullName evidence="2">Uncharacterized protein</fullName>
    </submittedName>
</protein>
<keyword evidence="1" id="KW-1133">Transmembrane helix</keyword>
<evidence type="ECO:0000313" key="2">
    <source>
        <dbReference type="EMBL" id="CAF4871172.1"/>
    </source>
</evidence>
<proteinExistence type="predicted"/>
<dbReference type="EMBL" id="CAJOBS010003986">
    <property type="protein sequence ID" value="CAF4871172.1"/>
    <property type="molecule type" value="Genomic_DNA"/>
</dbReference>
<keyword evidence="1" id="KW-0812">Transmembrane</keyword>
<gene>
    <name evidence="2" type="ORF">TOA249_LOCUS28495</name>
</gene>
<dbReference type="Proteomes" id="UP000663838">
    <property type="component" value="Unassembled WGS sequence"/>
</dbReference>
<feature type="non-terminal residue" evidence="2">
    <location>
        <position position="1"/>
    </location>
</feature>
<evidence type="ECO:0000256" key="1">
    <source>
        <dbReference type="SAM" id="Phobius"/>
    </source>
</evidence>
<accession>A0A821T6L3</accession>
<name>A0A821T6L3_9BILA</name>
<organism evidence="2 3">
    <name type="scientific">Rotaria socialis</name>
    <dbReference type="NCBI Taxonomy" id="392032"/>
    <lineage>
        <taxon>Eukaryota</taxon>
        <taxon>Metazoa</taxon>
        <taxon>Spiralia</taxon>
        <taxon>Gnathifera</taxon>
        <taxon>Rotifera</taxon>
        <taxon>Eurotatoria</taxon>
        <taxon>Bdelloidea</taxon>
        <taxon>Philodinida</taxon>
        <taxon>Philodinidae</taxon>
        <taxon>Rotaria</taxon>
    </lineage>
</organism>
<evidence type="ECO:0000313" key="3">
    <source>
        <dbReference type="Proteomes" id="UP000663838"/>
    </source>
</evidence>
<feature type="transmembrane region" description="Helical" evidence="1">
    <location>
        <begin position="23"/>
        <end position="44"/>
    </location>
</feature>
<sequence length="47" mass="5393">QNDDGADHQQFRFQIFFNNTRTYILVVTTFSIISAGPASVQFIIQSR</sequence>
<comment type="caution">
    <text evidence="2">The sequence shown here is derived from an EMBL/GenBank/DDBJ whole genome shotgun (WGS) entry which is preliminary data.</text>
</comment>
<keyword evidence="1" id="KW-0472">Membrane</keyword>
<dbReference type="AlphaFoldDB" id="A0A821T6L3"/>
<reference evidence="2" key="1">
    <citation type="submission" date="2021-02" db="EMBL/GenBank/DDBJ databases">
        <authorList>
            <person name="Nowell W R."/>
        </authorList>
    </citation>
    <scope>NUCLEOTIDE SEQUENCE</scope>
</reference>